<feature type="transmembrane region" description="Helical" evidence="1">
    <location>
        <begin position="2500"/>
        <end position="2524"/>
    </location>
</feature>
<keyword evidence="1" id="KW-0812">Transmembrane</keyword>
<dbReference type="SMART" id="SM00261">
    <property type="entry name" value="FU"/>
    <property type="match status" value="3"/>
</dbReference>
<organism evidence="2 3">
    <name type="scientific">Paramecium primaurelia</name>
    <dbReference type="NCBI Taxonomy" id="5886"/>
    <lineage>
        <taxon>Eukaryota</taxon>
        <taxon>Sar</taxon>
        <taxon>Alveolata</taxon>
        <taxon>Ciliophora</taxon>
        <taxon>Intramacronucleata</taxon>
        <taxon>Oligohymenophorea</taxon>
        <taxon>Peniculida</taxon>
        <taxon>Parameciidae</taxon>
        <taxon>Paramecium</taxon>
    </lineage>
</organism>
<gene>
    <name evidence="2" type="ORF">PPRIM_AZ9-3.1.T1670041</name>
</gene>
<evidence type="ECO:0000313" key="2">
    <source>
        <dbReference type="EMBL" id="CAD8115959.1"/>
    </source>
</evidence>
<feature type="transmembrane region" description="Helical" evidence="1">
    <location>
        <begin position="2448"/>
        <end position="2470"/>
    </location>
</feature>
<dbReference type="Proteomes" id="UP000688137">
    <property type="component" value="Unassembled WGS sequence"/>
</dbReference>
<dbReference type="InterPro" id="IPR006212">
    <property type="entry name" value="Furin_repeat"/>
</dbReference>
<protein>
    <submittedName>
        <fullName evidence="2">Uncharacterized protein</fullName>
    </submittedName>
</protein>
<proteinExistence type="predicted"/>
<dbReference type="EMBL" id="CAJJDM010000176">
    <property type="protein sequence ID" value="CAD8115959.1"/>
    <property type="molecule type" value="Genomic_DNA"/>
</dbReference>
<evidence type="ECO:0000313" key="3">
    <source>
        <dbReference type="Proteomes" id="UP000688137"/>
    </source>
</evidence>
<feature type="transmembrane region" description="Helical" evidence="1">
    <location>
        <begin position="2536"/>
        <end position="2560"/>
    </location>
</feature>
<dbReference type="PANTHER" id="PTHR11319">
    <property type="entry name" value="G PROTEIN-COUPLED RECEPTOR-RELATED"/>
    <property type="match status" value="1"/>
</dbReference>
<dbReference type="PANTHER" id="PTHR11319:SF35">
    <property type="entry name" value="OUTER MEMBRANE PROTEIN PMPC-RELATED"/>
    <property type="match status" value="1"/>
</dbReference>
<name>A0A8S1QJX2_PARPR</name>
<keyword evidence="1" id="KW-1133">Transmembrane helix</keyword>
<keyword evidence="3" id="KW-1185">Reference proteome</keyword>
<dbReference type="OMA" id="CKFCAPA"/>
<feature type="transmembrane region" description="Helical" evidence="1">
    <location>
        <begin position="2388"/>
        <end position="2408"/>
    </location>
</feature>
<accession>A0A8S1QJX2</accession>
<feature type="transmembrane region" description="Helical" evidence="1">
    <location>
        <begin position="2717"/>
        <end position="2737"/>
    </location>
</feature>
<feature type="transmembrane region" description="Helical" evidence="1">
    <location>
        <begin position="2644"/>
        <end position="2671"/>
    </location>
</feature>
<keyword evidence="1" id="KW-0472">Membrane</keyword>
<evidence type="ECO:0000256" key="1">
    <source>
        <dbReference type="SAM" id="Phobius"/>
    </source>
</evidence>
<sequence>MKNKAKLYDEVKNVSTPEKLTKLSNNPKAPQKILGTSNKLNESDIKNVKRKLFTDKENECISVTTHYGFWFQYLPFSNIKASGEFILNDKSIYTGQNIMANYNFHSEQPSTKLYMWISFNSPILNITVNDEGIITNLTQDPTNFEGIWYYAYFESLEGGSKLYIKGSKLQSVILNTKNVIPVLNQYGKVSNLNFDYFHGKYSKVQSFIRSPFKDDNEFDQYFIGNFQSPQSYNKTVVDIFNGIQLLGDTFYSTQLSMLGYRYQVRCWVKVSYENVIERQRYLLMRLTLNENYRNDSFLGDRVLLMSYILDPSLNNYNLFNVSVLAYPYPYPQLAFQTKSANVFVIQNTTNRDRFQRWHYIYFQYLEDKTYLKIIYPNDQELTQTFNALQFHDQYVYLYVGADSFFYKSYLGGKIQLEITYNYEQELTYNMKCHYSCLTCNGPTENDCITCPLDSNRQWKYGFCQCEFGFVDQDLNQKCNKMNELYPIMNQTYQNNTFKCKYGEFQIDNKCIQCPSSINDFQLNCADCLLNSATWYQNPVCTFDYKRYQLIQTYIRYDRNESQQEIFYINSQLQNLELCYGCLKYCNDITKLTCIEFNQYYFSCKKGYFVQDNICKKCMDNCRTCNSSQICNKCIKLYGYDGSKCQKCPINCITCNSTLNCLTCQPGFALFNGVCYGCGAKCSICEFYFDEIKQSYINRCLKCIDPLSFEISFDALKCQAITIKNCLYSISQYYFVDYPQTTIDLYFQPMQISSLITNICARCISGYTFSNVSFVCYKSSQICQESGFFNGTFSCLIGGEVATSILGCQLKLQNCYECVNYLNKVICLNCFPGYYADHIVGMCIQCPNHCQSCSQQFKKNKSDWKKDIRPFYEFYVNKNVNHDYLTYVVSSNPNDFEVICTGCQTGYEVYNDICINKCPSDCLECLIINNSKICSKCSYSSNGLILSINNNTCYQCHSLCKFCAPASNIPITQFTNQCLLPAFEHTLFDSNIYQFSNCPDDSVCQMSMSITLNLICKQDHISSNVFDIPYNQESDLSYVFQLLYSNGLFNYMNEQNVQTLNIYLTTQTCTFPKNLVISQEFSANVYTLKNVSLQILGLSQNSTIYFSGDIYIKEFHSFWIKNLNIDCSDASITINFNLDQINIGFYNVNFYGKGSIHFDYNHLNTYSMINMKFQGFQFNNLDSLLKVESIKSIIIQNVKLLNLTLQNSTLFKFQYVNELILNQITVESNYLKQSTLFEINQKSEVEFFIIKWTFFEISFAFKGLDLRFNKLQIMMNQLMDSSYISQSSQLQIKYSLFEGNYITQNSYLVHVNQKTQISDIFLDHVQFSLNSIYYSSSFLYVESSSLLKIQNLEMQMFPIESDVNFAFQIKTNSFILSDSIIENKNQISALIEATNLDLFSFKNITIHQDYQLIGLSENLNCIYQLDSKKPIINLLNIKNVEFQMVNFINIFTYNQPVIKIGSNEVNFQCFINFNNSIFQDSLIIKSTNNITVAFIVIESKNTITINFTNSQFLNTIYKEYIGLNTYGTSANNLYFLIPQGSVYFYNNSFKQNLIIGSLNSNMYIQCRKFLIQKCNFIEINILNKLFYQVLSSKYQDLLYMEQLEYDYKIKSYGGIAQIYVEEIQIIDSYFETFIGYKGGCMYVITLNNGIFSIVNSQFKNGQAIIGQLESQGGSFIIDSKGSKLNFQIINCTIQNSWSFNEGGFIMITLSDQSSIIFQNVSITDAHSLQSSIISIQISDFLQQQYILQLKDCIIQNTKIGYQNYMKLIQMKDLIYQFTFDTYDSVLFEIQKGIIRMNNIVIHNIIGYGFMTNKQSYSVILDTVDIINFIIQKRPLIFFDRSLGPIIITNSHFHGVYSNYTKQICVYSKFQLEELKSYCTNQPYKLPSQFNSYTRECDENITISQDYQFYDIFQFNQIESEVQINSVIFSNIQCNECNIFYIETNNLVIIQQTKFIKNIGNSSILNIQKINQNRLLFTYADDLITKIGQIIIKNTQFIQNQGVNGGCIQAVRVSISCYSVLFQNNTAIIGGAIYLNKGSLEMTNSQIIGNKATSGAGIYSTSPLTIQKNRGNIIVDNQESGMNGNMQSQPQKLALSLDTFRVFENKILYRNDTCLIEEVINQIMLPNNVEIQNYQILYENLTEHGLGNQLSYFSNFQIYNNLNYKFRLIPLNSFNERQYNLSNSQCSVRSRMIQNNDLDFSIDYLSIDNVQFNMTTQDYNLDNLRILINEDLQIEIKCDSVKIPIYDSQNQHILQYHDNYSIIINVKSFPCQRGEILSKSMCTQCVSQTYSLKENSIKCSIGDQEMIENVIPSNIEIKPTYWRPYYDNDEIYPCIISPDKCLGGWAAGPDSCIQGSFGALCETCDIYDIRGQGLFFKSNMNCFQCQDSNLAYLSLLIVGLWTMISMVISVNSSLENLKLEILRTKLKRGGLKTYSEQQESSSMYKMMFHYLQIISTLTTFQLQFPNLVSIAISSVGSPTKSLENSIDCFLMTLPIDILHSRIIWIILAPLLYLCFVFFIYVFIIMARKQNYKQSVSAIILLQTFVTMQPSMIGVLISIIGFREISGYYWVIGDVSYRYDKNFYLSSLLAFPILFTLSIIIPFLMFMKIYKNKNNLNKIKSTWGYLFSEFNENAYFWEIVRLGMKNLVIIIITLFDQYIVLKATMVFLLIQGYQQLTKSYQPFKTKNLNQMEDFGSKVLSISIVLGASSYQMLQTVMRNYIYIFYVIILEVNCTFLYYIFSKIIQEYTYKNQILINKIKDYIKLKFPLLIRLPICKDIFSSKQINASSIKFKKVARTLKESIQSQRKKNFLDLQQDESVIQMQSPDHLFKSHDPLFKSKDQKQGINCSGSILLFTDQRESKLHSRMITDRYGLQKSSGGHFL</sequence>
<feature type="transmembrane region" description="Helical" evidence="1">
    <location>
        <begin position="2580"/>
        <end position="2603"/>
    </location>
</feature>
<comment type="caution">
    <text evidence="2">The sequence shown here is derived from an EMBL/GenBank/DDBJ whole genome shotgun (WGS) entry which is preliminary data.</text>
</comment>
<dbReference type="CDD" id="cd00064">
    <property type="entry name" value="FU"/>
    <property type="match status" value="2"/>
</dbReference>
<reference evidence="2" key="1">
    <citation type="submission" date="2021-01" db="EMBL/GenBank/DDBJ databases">
        <authorList>
            <consortium name="Genoscope - CEA"/>
            <person name="William W."/>
        </authorList>
    </citation>
    <scope>NUCLEOTIDE SEQUENCE</scope>
</reference>